<evidence type="ECO:0000313" key="4">
    <source>
        <dbReference type="EMBL" id="RPA31738.1"/>
    </source>
</evidence>
<evidence type="ECO:0000313" key="6">
    <source>
        <dbReference type="Proteomes" id="UP000278855"/>
    </source>
</evidence>
<reference evidence="6" key="2">
    <citation type="submission" date="2018-11" db="EMBL/GenBank/DDBJ databases">
        <title>Shewanella sp. R106.</title>
        <authorList>
            <person name="Hwang Y.J."/>
            <person name="Hwang C.Y."/>
        </authorList>
    </citation>
    <scope>NUCLEOTIDE SEQUENCE [LARGE SCALE GENOMIC DNA]</scope>
    <source>
        <strain evidence="6">R106</strain>
    </source>
</reference>
<evidence type="ECO:0000256" key="1">
    <source>
        <dbReference type="ARBA" id="ARBA00009919"/>
    </source>
</evidence>
<protein>
    <submittedName>
        <fullName evidence="4">HesA/MoeB/ThiF family protein</fullName>
    </submittedName>
</protein>
<dbReference type="GO" id="GO:0008146">
    <property type="term" value="F:sulfotransferase activity"/>
    <property type="evidence" value="ECO:0007669"/>
    <property type="project" value="TreeGrafter"/>
</dbReference>
<evidence type="ECO:0000313" key="5">
    <source>
        <dbReference type="Proteomes" id="UP000273778"/>
    </source>
</evidence>
<dbReference type="GO" id="GO:0004792">
    <property type="term" value="F:thiosulfate-cyanide sulfurtransferase activity"/>
    <property type="evidence" value="ECO:0007669"/>
    <property type="project" value="TreeGrafter"/>
</dbReference>
<dbReference type="Pfam" id="PF00899">
    <property type="entry name" value="ThiF"/>
    <property type="match status" value="1"/>
</dbReference>
<name>A0A3N4E4G7_9GAMM</name>
<keyword evidence="5" id="KW-1185">Reference proteome</keyword>
<reference evidence="4" key="3">
    <citation type="submission" date="2018-11" db="EMBL/GenBank/DDBJ databases">
        <authorList>
            <person name="Hwang Y.J."/>
            <person name="Hwang C.Y."/>
        </authorList>
    </citation>
    <scope>NUCLEOTIDE SEQUENCE</scope>
    <source>
        <strain evidence="4">R106</strain>
    </source>
</reference>
<dbReference type="Gene3D" id="3.40.50.720">
    <property type="entry name" value="NAD(P)-binding Rossmann-like Domain"/>
    <property type="match status" value="1"/>
</dbReference>
<dbReference type="GO" id="GO:0005829">
    <property type="term" value="C:cytosol"/>
    <property type="evidence" value="ECO:0007669"/>
    <property type="project" value="TreeGrafter"/>
</dbReference>
<dbReference type="EMBL" id="CP034073">
    <property type="protein sequence ID" value="AZG36049.1"/>
    <property type="molecule type" value="Genomic_DNA"/>
</dbReference>
<dbReference type="SUPFAM" id="SSF69572">
    <property type="entry name" value="Activating enzymes of the ubiquitin-like proteins"/>
    <property type="match status" value="1"/>
</dbReference>
<dbReference type="InterPro" id="IPR045886">
    <property type="entry name" value="ThiF/MoeB/HesA"/>
</dbReference>
<evidence type="ECO:0000313" key="3">
    <source>
        <dbReference type="EMBL" id="AZG36049.1"/>
    </source>
</evidence>
<evidence type="ECO:0000259" key="2">
    <source>
        <dbReference type="Pfam" id="PF00899"/>
    </source>
</evidence>
<proteinExistence type="inferred from homology"/>
<organism evidence="4 6">
    <name type="scientific">Shewanella psychromarinicola</name>
    <dbReference type="NCBI Taxonomy" id="2487742"/>
    <lineage>
        <taxon>Bacteria</taxon>
        <taxon>Pseudomonadati</taxon>
        <taxon>Pseudomonadota</taxon>
        <taxon>Gammaproteobacteria</taxon>
        <taxon>Alteromonadales</taxon>
        <taxon>Shewanellaceae</taxon>
        <taxon>Shewanella</taxon>
    </lineage>
</organism>
<sequence>MATAYTVVTASEFICGGRMNTLSDRHYIQYSRTMLLSNIGEAGQLAIMNSAVVIVGVGGLGHVVAHYLAAAGVQHMLLIDHDVVELSNLPRQLLFTAADIGQAKVKVAKKVLSAAYPEINIDVLAGKVTAQHFNKLAKQQMSKTVVFDCTDNVSARQLINQMCVEHQLTLVSGAISGYQGQVFCIDFSCSGSDSDPYSDPGSNSPCGCYRCLYPLDMDMAQNCTQAGVLGPAVGIIASMQALVGIQHISNTFTQYGILHHFNAKDLRWQHANMTRDPDCEMCHQQALTQHAEQPNDTY</sequence>
<dbReference type="Proteomes" id="UP000278855">
    <property type="component" value="Unassembled WGS sequence"/>
</dbReference>
<dbReference type="PANTHER" id="PTHR10953">
    <property type="entry name" value="UBIQUITIN-ACTIVATING ENZYME E1"/>
    <property type="match status" value="1"/>
</dbReference>
<dbReference type="EMBL" id="RKKB01000004">
    <property type="protein sequence ID" value="RPA31738.1"/>
    <property type="molecule type" value="Genomic_DNA"/>
</dbReference>
<feature type="domain" description="THIF-type NAD/FAD binding fold" evidence="2">
    <location>
        <begin position="30"/>
        <end position="280"/>
    </location>
</feature>
<dbReference type="KEGG" id="spsr:EGC80_14980"/>
<gene>
    <name evidence="4" type="ORF">EGC77_12465</name>
    <name evidence="3" type="ORF">EGC80_14980</name>
</gene>
<dbReference type="InterPro" id="IPR000594">
    <property type="entry name" value="ThiF_NAD_FAD-bd"/>
</dbReference>
<accession>A0A3N4E4G7</accession>
<dbReference type="AlphaFoldDB" id="A0A3N4E4G7"/>
<dbReference type="PANTHER" id="PTHR10953:SF240">
    <property type="entry name" value="SULFUR CARRIER PROTEIN THIS ADENYLYLTRANSFERASE"/>
    <property type="match status" value="1"/>
</dbReference>
<dbReference type="CDD" id="cd00757">
    <property type="entry name" value="ThiF_MoeB_HesA_family"/>
    <property type="match status" value="1"/>
</dbReference>
<dbReference type="GO" id="GO:0016779">
    <property type="term" value="F:nucleotidyltransferase activity"/>
    <property type="evidence" value="ECO:0007669"/>
    <property type="project" value="TreeGrafter"/>
</dbReference>
<dbReference type="Proteomes" id="UP000273778">
    <property type="component" value="Chromosome"/>
</dbReference>
<dbReference type="FunFam" id="3.40.50.720:FF:000080">
    <property type="entry name" value="Thiazole biosynthesis adenylyltransferase ThiF"/>
    <property type="match status" value="1"/>
</dbReference>
<comment type="similarity">
    <text evidence="1">Belongs to the HesA/MoeB/ThiF family.</text>
</comment>
<dbReference type="InterPro" id="IPR035985">
    <property type="entry name" value="Ubiquitin-activating_enz"/>
</dbReference>
<reference evidence="3 5" key="1">
    <citation type="submission" date="2018-11" db="EMBL/GenBank/DDBJ databases">
        <title>Shewanella sp. M2.</title>
        <authorList>
            <person name="Hwang Y.J."/>
            <person name="Hwang C.Y."/>
        </authorList>
    </citation>
    <scope>NUCLEOTIDE SEQUENCE [LARGE SCALE GENOMIC DNA]</scope>
    <source>
        <strain evidence="3 5">M2</strain>
    </source>
</reference>
<dbReference type="OrthoDB" id="9804286at2"/>
<dbReference type="GO" id="GO:0008641">
    <property type="term" value="F:ubiquitin-like modifier activating enzyme activity"/>
    <property type="evidence" value="ECO:0007669"/>
    <property type="project" value="InterPro"/>
</dbReference>